<dbReference type="RefSeq" id="WP_184783870.1">
    <property type="nucleotide sequence ID" value="NZ_JACHMG010000001.1"/>
</dbReference>
<dbReference type="Proteomes" id="UP000581769">
    <property type="component" value="Unassembled WGS sequence"/>
</dbReference>
<protein>
    <submittedName>
        <fullName evidence="1">Uncharacterized protein</fullName>
    </submittedName>
</protein>
<organism evidence="1 2">
    <name type="scientific">Amycolatopsis jiangsuensis</name>
    <dbReference type="NCBI Taxonomy" id="1181879"/>
    <lineage>
        <taxon>Bacteria</taxon>
        <taxon>Bacillati</taxon>
        <taxon>Actinomycetota</taxon>
        <taxon>Actinomycetes</taxon>
        <taxon>Pseudonocardiales</taxon>
        <taxon>Pseudonocardiaceae</taxon>
        <taxon>Amycolatopsis</taxon>
    </lineage>
</organism>
<evidence type="ECO:0000313" key="1">
    <source>
        <dbReference type="EMBL" id="MBB4689314.1"/>
    </source>
</evidence>
<accession>A0A840J7A7</accession>
<dbReference type="AlphaFoldDB" id="A0A840J7A7"/>
<sequence length="127" mass="13774">MNLGLEGKKLLTVTVEYSAVLHFSDDYTARIESPFSFSVPGKQYSFSPESDPQESFQSMDVLVSQLVVKSDADDSGTLRIAFGNGAAIQAEKDDEYEAWTVSGPDGFLVVSMPGGELATWDAKPEAR</sequence>
<comment type="caution">
    <text evidence="1">The sequence shown here is derived from an EMBL/GenBank/DDBJ whole genome shotgun (WGS) entry which is preliminary data.</text>
</comment>
<reference evidence="1 2" key="1">
    <citation type="submission" date="2020-08" db="EMBL/GenBank/DDBJ databases">
        <title>Sequencing the genomes of 1000 actinobacteria strains.</title>
        <authorList>
            <person name="Klenk H.-P."/>
        </authorList>
    </citation>
    <scope>NUCLEOTIDE SEQUENCE [LARGE SCALE GENOMIC DNA]</scope>
    <source>
        <strain evidence="1 2">DSM 45859</strain>
    </source>
</reference>
<proteinExistence type="predicted"/>
<keyword evidence="2" id="KW-1185">Reference proteome</keyword>
<dbReference type="InterPro" id="IPR046179">
    <property type="entry name" value="DUF6188"/>
</dbReference>
<dbReference type="EMBL" id="JACHMG010000001">
    <property type="protein sequence ID" value="MBB4689314.1"/>
    <property type="molecule type" value="Genomic_DNA"/>
</dbReference>
<evidence type="ECO:0000313" key="2">
    <source>
        <dbReference type="Proteomes" id="UP000581769"/>
    </source>
</evidence>
<gene>
    <name evidence="1" type="ORF">BJY18_006799</name>
</gene>
<name>A0A840J7A7_9PSEU</name>
<dbReference type="Pfam" id="PF19686">
    <property type="entry name" value="DUF6188"/>
    <property type="match status" value="1"/>
</dbReference>